<accession>A0A7T3EYV4</accession>
<evidence type="ECO:0000313" key="2">
    <source>
        <dbReference type="Proteomes" id="UP000594903"/>
    </source>
</evidence>
<name>A0A7T3EYV4_9BURK</name>
<dbReference type="Proteomes" id="UP000594903">
    <property type="component" value="Chromosome"/>
</dbReference>
<sequence>MEKVRWEEDYVIQLDAKQQPALIALAARIKGSAAGMEPPEGAILKAGWYHYKPLVEEHPQLYLTRSEFVPDYEWCDEHGCRSLADFLSSDGGVTLMWACTEETNLIDRES</sequence>
<dbReference type="Pfam" id="PF08905">
    <property type="entry name" value="DUF1850"/>
    <property type="match status" value="1"/>
</dbReference>
<organism evidence="1 2">
    <name type="scientific">Oligella ureolytica</name>
    <dbReference type="NCBI Taxonomy" id="90244"/>
    <lineage>
        <taxon>Bacteria</taxon>
        <taxon>Pseudomonadati</taxon>
        <taxon>Pseudomonadota</taxon>
        <taxon>Betaproteobacteria</taxon>
        <taxon>Burkholderiales</taxon>
        <taxon>Alcaligenaceae</taxon>
        <taxon>Oligella</taxon>
    </lineage>
</organism>
<reference evidence="1 2" key="1">
    <citation type="submission" date="2020-12" db="EMBL/GenBank/DDBJ databases">
        <title>FDA dAtabase for Regulatory Grade micrObial Sequences (FDA-ARGOS): Supporting development and validation of Infectious Disease Dx tests.</title>
        <authorList>
            <person name="Sproer C."/>
            <person name="Gronow S."/>
            <person name="Severitt S."/>
            <person name="Schroder I."/>
            <person name="Tallon L."/>
            <person name="Sadzewicz L."/>
            <person name="Zhao X."/>
            <person name="Boylan J."/>
            <person name="Ott S."/>
            <person name="Bowen H."/>
            <person name="Vavikolanu K."/>
            <person name="Mehta A."/>
            <person name="Aluvathingal J."/>
            <person name="Nadendla S."/>
            <person name="Lowell S."/>
            <person name="Myers T."/>
            <person name="Yan Y."/>
            <person name="Sichtig H."/>
        </authorList>
    </citation>
    <scope>NUCLEOTIDE SEQUENCE [LARGE SCALE GENOMIC DNA]</scope>
    <source>
        <strain evidence="1 2">FDAARGOS_872</strain>
    </source>
</reference>
<evidence type="ECO:0000313" key="1">
    <source>
        <dbReference type="EMBL" id="QPT41391.1"/>
    </source>
</evidence>
<keyword evidence="2" id="KW-1185">Reference proteome</keyword>
<gene>
    <name evidence="1" type="ORF">I6G29_08230</name>
</gene>
<proteinExistence type="predicted"/>
<dbReference type="EMBL" id="CP065725">
    <property type="protein sequence ID" value="QPT41391.1"/>
    <property type="molecule type" value="Genomic_DNA"/>
</dbReference>
<dbReference type="InterPro" id="IPR015001">
    <property type="entry name" value="DUF1850"/>
</dbReference>
<protein>
    <submittedName>
        <fullName evidence="1">DUF1850 domain-containing protein</fullName>
    </submittedName>
</protein>